<dbReference type="PROSITE" id="PS50112">
    <property type="entry name" value="PAS"/>
    <property type="match status" value="1"/>
</dbReference>
<dbReference type="PROSITE" id="PS50113">
    <property type="entry name" value="PAC"/>
    <property type="match status" value="3"/>
</dbReference>
<dbReference type="Pfam" id="PF00072">
    <property type="entry name" value="Response_reg"/>
    <property type="match status" value="1"/>
</dbReference>
<dbReference type="Gene3D" id="1.10.287.130">
    <property type="match status" value="1"/>
</dbReference>
<dbReference type="Pfam" id="PF02518">
    <property type="entry name" value="HATPase_c"/>
    <property type="match status" value="1"/>
</dbReference>
<feature type="domain" description="Response regulatory" evidence="9">
    <location>
        <begin position="815"/>
        <end position="927"/>
    </location>
</feature>
<dbReference type="InterPro" id="IPR000014">
    <property type="entry name" value="PAS"/>
</dbReference>
<dbReference type="EC" id="2.7.13.3" evidence="2"/>
<feature type="domain" description="Histidine kinase" evidence="8">
    <location>
        <begin position="570"/>
        <end position="791"/>
    </location>
</feature>
<dbReference type="InterPro" id="IPR011006">
    <property type="entry name" value="CheY-like_superfamily"/>
</dbReference>
<dbReference type="InterPro" id="IPR035965">
    <property type="entry name" value="PAS-like_dom_sf"/>
</dbReference>
<dbReference type="Gene3D" id="3.30.450.20">
    <property type="entry name" value="PAS domain"/>
    <property type="match status" value="4"/>
</dbReference>
<dbReference type="InterPro" id="IPR001789">
    <property type="entry name" value="Sig_transdc_resp-reg_receiver"/>
</dbReference>
<evidence type="ECO:0000256" key="3">
    <source>
        <dbReference type="ARBA" id="ARBA00022553"/>
    </source>
</evidence>
<evidence type="ECO:0000256" key="1">
    <source>
        <dbReference type="ARBA" id="ARBA00000085"/>
    </source>
</evidence>
<keyword evidence="4" id="KW-0808">Transferase</keyword>
<dbReference type="SUPFAM" id="SSF52172">
    <property type="entry name" value="CheY-like"/>
    <property type="match status" value="1"/>
</dbReference>
<dbReference type="CDD" id="cd00082">
    <property type="entry name" value="HisKA"/>
    <property type="match status" value="1"/>
</dbReference>
<feature type="modified residue" description="4-aspartylphosphate" evidence="6">
    <location>
        <position position="865"/>
    </location>
</feature>
<name>A0ABU8JFG9_9GAMM</name>
<comment type="caution">
    <text evidence="12">The sequence shown here is derived from an EMBL/GenBank/DDBJ whole genome shotgun (WGS) entry which is preliminary data.</text>
</comment>
<reference evidence="12 13" key="1">
    <citation type="journal article" date="2014" name="Int. J. Syst. Evol. Microbiol.">
        <title>Fulvimonas yonginensis sp. nov., isolated from greenhouse soil, and emended description of the genus Fulvimonas.</title>
        <authorList>
            <person name="Ahn J.H."/>
            <person name="Kim S.J."/>
            <person name="Weon H.Y."/>
            <person name="Hong S.B."/>
            <person name="Seok S.J."/>
            <person name="Kwon S.W."/>
        </authorList>
    </citation>
    <scope>NUCLEOTIDE SEQUENCE [LARGE SCALE GENOMIC DNA]</scope>
    <source>
        <strain evidence="12 13">KACC 16952</strain>
    </source>
</reference>
<feature type="domain" description="PAC" evidence="11">
    <location>
        <begin position="97"/>
        <end position="152"/>
    </location>
</feature>
<dbReference type="Gene3D" id="2.10.70.100">
    <property type="match status" value="2"/>
</dbReference>
<protein>
    <recommendedName>
        <fullName evidence="2">histidine kinase</fullName>
        <ecNumber evidence="2">2.7.13.3</ecNumber>
    </recommendedName>
</protein>
<gene>
    <name evidence="12" type="ORF">WAT24_13595</name>
</gene>
<dbReference type="NCBIfam" id="TIGR00229">
    <property type="entry name" value="sensory_box"/>
    <property type="match status" value="4"/>
</dbReference>
<evidence type="ECO:0000259" key="11">
    <source>
        <dbReference type="PROSITE" id="PS50113"/>
    </source>
</evidence>
<dbReference type="PANTHER" id="PTHR43304">
    <property type="entry name" value="PHYTOCHROME-LIKE PROTEIN CPH1"/>
    <property type="match status" value="1"/>
</dbReference>
<dbReference type="PANTHER" id="PTHR43304:SF1">
    <property type="entry name" value="PAC DOMAIN-CONTAINING PROTEIN"/>
    <property type="match status" value="1"/>
</dbReference>
<feature type="domain" description="PAC" evidence="11">
    <location>
        <begin position="228"/>
        <end position="279"/>
    </location>
</feature>
<evidence type="ECO:0000259" key="10">
    <source>
        <dbReference type="PROSITE" id="PS50112"/>
    </source>
</evidence>
<dbReference type="Pfam" id="PF08447">
    <property type="entry name" value="PAS_3"/>
    <property type="match status" value="4"/>
</dbReference>
<dbReference type="InterPro" id="IPR000700">
    <property type="entry name" value="PAS-assoc_C"/>
</dbReference>
<feature type="coiled-coil region" evidence="7">
    <location>
        <begin position="400"/>
        <end position="427"/>
    </location>
</feature>
<evidence type="ECO:0000259" key="8">
    <source>
        <dbReference type="PROSITE" id="PS50109"/>
    </source>
</evidence>
<accession>A0ABU8JFG9</accession>
<dbReference type="Pfam" id="PF00512">
    <property type="entry name" value="HisKA"/>
    <property type="match status" value="1"/>
</dbReference>
<feature type="domain" description="PAC" evidence="11">
    <location>
        <begin position="352"/>
        <end position="405"/>
    </location>
</feature>
<dbReference type="RefSeq" id="WP_336808435.1">
    <property type="nucleotide sequence ID" value="NZ_JBBBNY010000011.1"/>
</dbReference>
<proteinExistence type="predicted"/>
<comment type="catalytic activity">
    <reaction evidence="1">
        <text>ATP + protein L-histidine = ADP + protein N-phospho-L-histidine.</text>
        <dbReference type="EC" id="2.7.13.3"/>
    </reaction>
</comment>
<dbReference type="SUPFAM" id="SSF55874">
    <property type="entry name" value="ATPase domain of HSP90 chaperone/DNA topoisomerase II/histidine kinase"/>
    <property type="match status" value="1"/>
</dbReference>
<evidence type="ECO:0000313" key="12">
    <source>
        <dbReference type="EMBL" id="MEI7037797.1"/>
    </source>
</evidence>
<keyword evidence="3 6" id="KW-0597">Phosphoprotein</keyword>
<evidence type="ECO:0000256" key="7">
    <source>
        <dbReference type="SAM" id="Coils"/>
    </source>
</evidence>
<dbReference type="InterPro" id="IPR005467">
    <property type="entry name" value="His_kinase_dom"/>
</dbReference>
<dbReference type="InterPro" id="IPR003661">
    <property type="entry name" value="HisK_dim/P_dom"/>
</dbReference>
<dbReference type="PROSITE" id="PS50109">
    <property type="entry name" value="HIS_KIN"/>
    <property type="match status" value="1"/>
</dbReference>
<dbReference type="SMART" id="SM00086">
    <property type="entry name" value="PAC"/>
    <property type="match status" value="4"/>
</dbReference>
<dbReference type="InterPro" id="IPR001610">
    <property type="entry name" value="PAC"/>
</dbReference>
<evidence type="ECO:0000256" key="6">
    <source>
        <dbReference type="PROSITE-ProRule" id="PRU00169"/>
    </source>
</evidence>
<dbReference type="PRINTS" id="PR00344">
    <property type="entry name" value="BCTRLSENSOR"/>
</dbReference>
<dbReference type="EMBL" id="JBBBNY010000011">
    <property type="protein sequence ID" value="MEI7037797.1"/>
    <property type="molecule type" value="Genomic_DNA"/>
</dbReference>
<keyword evidence="5" id="KW-0418">Kinase</keyword>
<dbReference type="Gene3D" id="3.40.50.2300">
    <property type="match status" value="1"/>
</dbReference>
<sequence length="929" mass="103270">MEHPPEPPSMSAAAVLPFGSEARLELATRAARLGIWDWDLLRDTVVYSPRAREICGLPPGDQPLRLEQLQALEHPDDRPRTHAMLQRALDPAIRERQPYEYRVIRPDGQVRWVRAHGEALFATVDGCERAVRYVGTLRDITEEQQLREALQASEARLRLAIDAGRMAVWEADLRNDTLVGSPELNRLLGFPEDASPTVEEIRAGYPPAERARVRGLIQQAAAQGGRFIETEFHYNRRDGRACCLQLRAEIHLDQGQAVRAVGVLVDVTDRHLAEESLRASEARLKLAQQIAGIGVWEWDLATDALAWSPEMYALLGLDAGTPDPWRAWCEAMHPEDRARIETAGRGAAAERRGVDLEFRILRDGAVRWIRAQGTTIGGNDGSAARMIGVSQDVTEAHRQQEALEYRNRALQQDIERSRRERERIFELSQELFAVAALDGRLKVTNPAWTQLLGYDAEALHGRFLVELVHMEERRVVLEAIGAMRHGARVQRFEGRLRRADGNWRWVAWTAVPEGDQFYAVGRDITDQKLAAGELEAANRQLRQQIESRERVEATLRQMQRLEAVGQLTSGVAHDFNNLLTIVLGNLDLLEHGTDDPKVTRRLELIRQAALRGATLTSQLLAFSRRQRLEPKVLDLNETVEGMSELLRSTMGGRIALATRLQPGLWSALVDPTQIELVILNLAINARDAMPSGGSLTIETANQALHEEPQQPGEPRPGDYVVISVIDTGLGMEESVRARAFEPFFTTKEVGKGSGLGLAQVLGFVQQSGGGVRIESAPGRGTTVRVYLPRARVDARQGQAERDARSTGSPYPQRRLALLVDDDNAVRDVTAARLRQLGFEVMEAGSGGAALDLLDRLPKVDLLVADFAMPGMNGAEVARQARQRRPELPILFVTGYADQSALADVGEERVVQKPFRNNELERKVRAAIGV</sequence>
<dbReference type="PROSITE" id="PS50110">
    <property type="entry name" value="RESPONSE_REGULATORY"/>
    <property type="match status" value="1"/>
</dbReference>
<evidence type="ECO:0000256" key="5">
    <source>
        <dbReference type="ARBA" id="ARBA00022777"/>
    </source>
</evidence>
<keyword evidence="7" id="KW-0175">Coiled coil</keyword>
<dbReference type="CDD" id="cd00130">
    <property type="entry name" value="PAS"/>
    <property type="match status" value="3"/>
</dbReference>
<dbReference type="InterPro" id="IPR052162">
    <property type="entry name" value="Sensor_kinase/Photoreceptor"/>
</dbReference>
<dbReference type="SMART" id="SM00388">
    <property type="entry name" value="HisKA"/>
    <property type="match status" value="1"/>
</dbReference>
<evidence type="ECO:0000256" key="4">
    <source>
        <dbReference type="ARBA" id="ARBA00022679"/>
    </source>
</evidence>
<dbReference type="InterPro" id="IPR036890">
    <property type="entry name" value="HATPase_C_sf"/>
</dbReference>
<evidence type="ECO:0000313" key="13">
    <source>
        <dbReference type="Proteomes" id="UP001381174"/>
    </source>
</evidence>
<dbReference type="InterPro" id="IPR003594">
    <property type="entry name" value="HATPase_dom"/>
</dbReference>
<evidence type="ECO:0000256" key="2">
    <source>
        <dbReference type="ARBA" id="ARBA00012438"/>
    </source>
</evidence>
<evidence type="ECO:0000259" key="9">
    <source>
        <dbReference type="PROSITE" id="PS50110"/>
    </source>
</evidence>
<dbReference type="SUPFAM" id="SSF55785">
    <property type="entry name" value="PYP-like sensor domain (PAS domain)"/>
    <property type="match status" value="4"/>
</dbReference>
<dbReference type="SMART" id="SM00387">
    <property type="entry name" value="HATPase_c"/>
    <property type="match status" value="1"/>
</dbReference>
<dbReference type="InterPro" id="IPR013655">
    <property type="entry name" value="PAS_fold_3"/>
</dbReference>
<feature type="domain" description="PAS" evidence="10">
    <location>
        <begin position="417"/>
        <end position="487"/>
    </location>
</feature>
<dbReference type="InterPro" id="IPR036097">
    <property type="entry name" value="HisK_dim/P_sf"/>
</dbReference>
<dbReference type="Gene3D" id="3.30.565.10">
    <property type="entry name" value="Histidine kinase-like ATPase, C-terminal domain"/>
    <property type="match status" value="1"/>
</dbReference>
<feature type="coiled-coil region" evidence="7">
    <location>
        <begin position="524"/>
        <end position="561"/>
    </location>
</feature>
<dbReference type="SUPFAM" id="SSF47384">
    <property type="entry name" value="Homodimeric domain of signal transducing histidine kinase"/>
    <property type="match status" value="1"/>
</dbReference>
<dbReference type="SMART" id="SM00091">
    <property type="entry name" value="PAS"/>
    <property type="match status" value="4"/>
</dbReference>
<dbReference type="SMART" id="SM00448">
    <property type="entry name" value="REC"/>
    <property type="match status" value="1"/>
</dbReference>
<keyword evidence="13" id="KW-1185">Reference proteome</keyword>
<organism evidence="12 13">
    <name type="scientific">Fulvimonas yonginensis</name>
    <dbReference type="NCBI Taxonomy" id="1495200"/>
    <lineage>
        <taxon>Bacteria</taxon>
        <taxon>Pseudomonadati</taxon>
        <taxon>Pseudomonadota</taxon>
        <taxon>Gammaproteobacteria</taxon>
        <taxon>Lysobacterales</taxon>
        <taxon>Rhodanobacteraceae</taxon>
        <taxon>Fulvimonas</taxon>
    </lineage>
</organism>
<dbReference type="InterPro" id="IPR004358">
    <property type="entry name" value="Sig_transdc_His_kin-like_C"/>
</dbReference>
<dbReference type="Proteomes" id="UP001381174">
    <property type="component" value="Unassembled WGS sequence"/>
</dbReference>